<evidence type="ECO:0000313" key="1">
    <source>
        <dbReference type="EMBL" id="KIW58881.1"/>
    </source>
</evidence>
<dbReference type="Gene3D" id="1.10.510.10">
    <property type="entry name" value="Transferase(Phosphotransferase) domain 1"/>
    <property type="match status" value="1"/>
</dbReference>
<dbReference type="EMBL" id="KN847318">
    <property type="protein sequence ID" value="KIW58881.1"/>
    <property type="molecule type" value="Genomic_DNA"/>
</dbReference>
<dbReference type="RefSeq" id="XP_013319465.1">
    <property type="nucleotide sequence ID" value="XM_013464011.1"/>
</dbReference>
<keyword evidence="2" id="KW-1185">Reference proteome</keyword>
<dbReference type="AlphaFoldDB" id="A0A0D2C258"/>
<sequence>MKVYERDSQKELEIYRHFNSYTTEYVGSTLVRTAFEFFDIETPTGHHPCIIHKPLGMSLAGLKGETRRKFAEDLPKLTLTHIFLALDFLRSKSRRHSYWYGPRPGIMLIWVS</sequence>
<organism evidence="1 2">
    <name type="scientific">Exophiala xenobiotica</name>
    <dbReference type="NCBI Taxonomy" id="348802"/>
    <lineage>
        <taxon>Eukaryota</taxon>
        <taxon>Fungi</taxon>
        <taxon>Dikarya</taxon>
        <taxon>Ascomycota</taxon>
        <taxon>Pezizomycotina</taxon>
        <taxon>Eurotiomycetes</taxon>
        <taxon>Chaetothyriomycetidae</taxon>
        <taxon>Chaetothyriales</taxon>
        <taxon>Herpotrichiellaceae</taxon>
        <taxon>Exophiala</taxon>
    </lineage>
</organism>
<proteinExistence type="predicted"/>
<dbReference type="OrthoDB" id="5979581at2759"/>
<dbReference type="HOGENOM" id="CLU_2145895_0_0_1"/>
<name>A0A0D2C258_9EURO</name>
<protein>
    <submittedName>
        <fullName evidence="1">Uncharacterized protein</fullName>
    </submittedName>
</protein>
<dbReference type="STRING" id="348802.A0A0D2C258"/>
<gene>
    <name evidence="1" type="ORF">PV05_03374</name>
</gene>
<dbReference type="Gene3D" id="3.30.200.20">
    <property type="entry name" value="Phosphorylase Kinase, domain 1"/>
    <property type="match status" value="1"/>
</dbReference>
<dbReference type="Proteomes" id="UP000054342">
    <property type="component" value="Unassembled WGS sequence"/>
</dbReference>
<dbReference type="GeneID" id="25325282"/>
<accession>A0A0D2C258</accession>
<reference evidence="1 2" key="1">
    <citation type="submission" date="2015-01" db="EMBL/GenBank/DDBJ databases">
        <title>The Genome Sequence of Exophiala xenobiotica CBS118157.</title>
        <authorList>
            <consortium name="The Broad Institute Genomics Platform"/>
            <person name="Cuomo C."/>
            <person name="de Hoog S."/>
            <person name="Gorbushina A."/>
            <person name="Stielow B."/>
            <person name="Teixiera M."/>
            <person name="Abouelleil A."/>
            <person name="Chapman S.B."/>
            <person name="Priest M."/>
            <person name="Young S.K."/>
            <person name="Wortman J."/>
            <person name="Nusbaum C."/>
            <person name="Birren B."/>
        </authorList>
    </citation>
    <scope>NUCLEOTIDE SEQUENCE [LARGE SCALE GENOMIC DNA]</scope>
    <source>
        <strain evidence="1 2">CBS 118157</strain>
    </source>
</reference>
<evidence type="ECO:0000313" key="2">
    <source>
        <dbReference type="Proteomes" id="UP000054342"/>
    </source>
</evidence>